<dbReference type="InterPro" id="IPR042216">
    <property type="entry name" value="MitoNEET_CISD"/>
</dbReference>
<name>A0ABX1H0Q8_9ACTN</name>
<evidence type="ECO:0000256" key="2">
    <source>
        <dbReference type="ARBA" id="ARBA00022723"/>
    </source>
</evidence>
<feature type="compositionally biased region" description="Basic and acidic residues" evidence="5">
    <location>
        <begin position="91"/>
        <end position="101"/>
    </location>
</feature>
<feature type="domain" description="Iron-binding zinc finger CDGSH type" evidence="6">
    <location>
        <begin position="3"/>
        <end position="47"/>
    </location>
</feature>
<keyword evidence="4" id="KW-0411">Iron-sulfur</keyword>
<dbReference type="Pfam" id="PF09360">
    <property type="entry name" value="zf-CDGSH"/>
    <property type="match status" value="1"/>
</dbReference>
<evidence type="ECO:0000313" key="7">
    <source>
        <dbReference type="EMBL" id="NKI41931.1"/>
    </source>
</evidence>
<keyword evidence="2" id="KW-0479">Metal-binding</keyword>
<keyword evidence="8" id="KW-1185">Reference proteome</keyword>
<evidence type="ECO:0000256" key="4">
    <source>
        <dbReference type="ARBA" id="ARBA00023014"/>
    </source>
</evidence>
<organism evidence="7 8">
    <name type="scientific">Streptomyces physcomitrii</name>
    <dbReference type="NCBI Taxonomy" id="2724184"/>
    <lineage>
        <taxon>Bacteria</taxon>
        <taxon>Bacillati</taxon>
        <taxon>Actinomycetota</taxon>
        <taxon>Actinomycetes</taxon>
        <taxon>Kitasatosporales</taxon>
        <taxon>Streptomycetaceae</taxon>
        <taxon>Streptomyces</taxon>
    </lineage>
</organism>
<protein>
    <submittedName>
        <fullName evidence="7">CDGSH iron-sulfur domain-containing protein</fullName>
    </submittedName>
</protein>
<sequence length="101" mass="11430">MVEGPVEFRLPNGETVRSDRFMVAICTCRHSAGYPWCDTSHRRLAARQEGTAKWRVPETDRSTSQGSESRPEKPQKEEGVTPGRRSSARTESPEPRERGED</sequence>
<feature type="region of interest" description="Disordered" evidence="5">
    <location>
        <begin position="48"/>
        <end position="101"/>
    </location>
</feature>
<dbReference type="Gene3D" id="3.40.5.90">
    <property type="entry name" value="CDGSH iron-sulfur domain, mitoNEET-type"/>
    <property type="match status" value="1"/>
</dbReference>
<keyword evidence="3" id="KW-0408">Iron</keyword>
<reference evidence="7 8" key="1">
    <citation type="submission" date="2020-04" db="EMBL/GenBank/DDBJ databases">
        <title>Phylogenetic Diversity and Antibacterial Activity against Ralstonia solanacearum of Endophytic Actinomycete Isolated from Moss.</title>
        <authorList>
            <person name="Zhuang X."/>
        </authorList>
    </citation>
    <scope>NUCLEOTIDE SEQUENCE [LARGE SCALE GENOMIC DNA]</scope>
    <source>
        <strain evidence="7 8">LD120</strain>
    </source>
</reference>
<feature type="compositionally biased region" description="Basic and acidic residues" evidence="5">
    <location>
        <begin position="50"/>
        <end position="61"/>
    </location>
</feature>
<keyword evidence="1" id="KW-0001">2Fe-2S</keyword>
<evidence type="ECO:0000256" key="5">
    <source>
        <dbReference type="SAM" id="MobiDB-lite"/>
    </source>
</evidence>
<dbReference type="InterPro" id="IPR018967">
    <property type="entry name" value="FeS-contain_CDGSH-typ"/>
</dbReference>
<comment type="caution">
    <text evidence="7">The sequence shown here is derived from an EMBL/GenBank/DDBJ whole genome shotgun (WGS) entry which is preliminary data.</text>
</comment>
<feature type="compositionally biased region" description="Basic and acidic residues" evidence="5">
    <location>
        <begin position="69"/>
        <end position="79"/>
    </location>
</feature>
<accession>A0ABX1H0Q8</accession>
<dbReference type="RefSeq" id="WP_168538638.1">
    <property type="nucleotide sequence ID" value="NZ_JAAWWP010000006.1"/>
</dbReference>
<evidence type="ECO:0000256" key="1">
    <source>
        <dbReference type="ARBA" id="ARBA00022714"/>
    </source>
</evidence>
<evidence type="ECO:0000313" key="8">
    <source>
        <dbReference type="Proteomes" id="UP000772196"/>
    </source>
</evidence>
<proteinExistence type="predicted"/>
<dbReference type="Proteomes" id="UP000772196">
    <property type="component" value="Unassembled WGS sequence"/>
</dbReference>
<gene>
    <name evidence="7" type="ORF">HFV08_11905</name>
</gene>
<evidence type="ECO:0000256" key="3">
    <source>
        <dbReference type="ARBA" id="ARBA00023004"/>
    </source>
</evidence>
<dbReference type="SMART" id="SM00704">
    <property type="entry name" value="ZnF_CDGSH"/>
    <property type="match status" value="1"/>
</dbReference>
<evidence type="ECO:0000259" key="6">
    <source>
        <dbReference type="SMART" id="SM00704"/>
    </source>
</evidence>
<dbReference type="EMBL" id="JAAWWP010000006">
    <property type="protein sequence ID" value="NKI41931.1"/>
    <property type="molecule type" value="Genomic_DNA"/>
</dbReference>